<reference evidence="3" key="1">
    <citation type="submission" date="2018-07" db="EMBL/GenBank/DDBJ databases">
        <authorList>
            <consortium name="PulseNet: The National Subtyping Network for Foodborne Disease Surveillance"/>
            <person name="Tarr C.L."/>
            <person name="Trees E."/>
            <person name="Katz L.S."/>
            <person name="Carleton-Romer H.A."/>
            <person name="Stroika S."/>
            <person name="Kucerova Z."/>
            <person name="Roache K.F."/>
            <person name="Sabol A.L."/>
            <person name="Besser J."/>
            <person name="Gerner-Smidt P."/>
        </authorList>
    </citation>
    <scope>NUCLEOTIDE SEQUENCE</scope>
    <source>
        <strain evidence="3">PNUSAS016908</strain>
        <strain evidence="2">PNUSAS060203</strain>
    </source>
</reference>
<accession>A0A5V0USQ8</accession>
<dbReference type="Pfam" id="PF22262">
    <property type="entry name" value="DUF6950"/>
    <property type="match status" value="1"/>
</dbReference>
<sequence>MEVHMIKTRLITDFINSLIGQPRVFGENDCNLVACKIIDIHAGTDLYNKLYQKYDSIEDGVAKAKELCGYSHILQPIKQNFKLVDGELEDGDLLVTEHKIGRRKYYSVALYFSGYVLIANEDDIWITSPVYSIEYESAYRFGGE</sequence>
<evidence type="ECO:0000259" key="1">
    <source>
        <dbReference type="Pfam" id="PF22262"/>
    </source>
</evidence>
<organism evidence="3">
    <name type="scientific">Salmonella enterica</name>
    <name type="common">Salmonella choleraesuis</name>
    <dbReference type="NCBI Taxonomy" id="28901"/>
    <lineage>
        <taxon>Bacteria</taxon>
        <taxon>Pseudomonadati</taxon>
        <taxon>Pseudomonadota</taxon>
        <taxon>Gammaproteobacteria</taxon>
        <taxon>Enterobacterales</taxon>
        <taxon>Enterobacteriaceae</taxon>
        <taxon>Salmonella</taxon>
    </lineage>
</organism>
<feature type="domain" description="DUF6950" evidence="1">
    <location>
        <begin position="12"/>
        <end position="120"/>
    </location>
</feature>
<evidence type="ECO:0000313" key="2">
    <source>
        <dbReference type="EMBL" id="EAN6191900.1"/>
    </source>
</evidence>
<dbReference type="AlphaFoldDB" id="A0A5V0USQ8"/>
<dbReference type="EMBL" id="AAGWWG010000009">
    <property type="protein sequence ID" value="EBS8636244.1"/>
    <property type="molecule type" value="Genomic_DNA"/>
</dbReference>
<evidence type="ECO:0000313" key="3">
    <source>
        <dbReference type="EMBL" id="EBS8636244.1"/>
    </source>
</evidence>
<comment type="caution">
    <text evidence="3">The sequence shown here is derived from an EMBL/GenBank/DDBJ whole genome shotgun (WGS) entry which is preliminary data.</text>
</comment>
<proteinExistence type="predicted"/>
<dbReference type="InterPro" id="IPR053802">
    <property type="entry name" value="DUF6950"/>
</dbReference>
<dbReference type="EMBL" id="AACYSG010000008">
    <property type="protein sequence ID" value="EAN6191900.1"/>
    <property type="molecule type" value="Genomic_DNA"/>
</dbReference>
<gene>
    <name evidence="3" type="ORF">CFJ71_16265</name>
    <name evidence="2" type="ORF">EJS11_10770</name>
</gene>
<name>A0A5V0USQ8_SALER</name>
<protein>
    <recommendedName>
        <fullName evidence="1">DUF6950 domain-containing protein</fullName>
    </recommendedName>
</protein>